<organism evidence="2 3">
    <name type="scientific">Romanomermis culicivorax</name>
    <name type="common">Nematode worm</name>
    <dbReference type="NCBI Taxonomy" id="13658"/>
    <lineage>
        <taxon>Eukaryota</taxon>
        <taxon>Metazoa</taxon>
        <taxon>Ecdysozoa</taxon>
        <taxon>Nematoda</taxon>
        <taxon>Enoplea</taxon>
        <taxon>Dorylaimia</taxon>
        <taxon>Mermithida</taxon>
        <taxon>Mermithoidea</taxon>
        <taxon>Mermithidae</taxon>
        <taxon>Romanomermis</taxon>
    </lineage>
</organism>
<evidence type="ECO:0000256" key="1">
    <source>
        <dbReference type="SAM" id="MobiDB-lite"/>
    </source>
</evidence>
<accession>A0A915I0C6</accession>
<proteinExistence type="predicted"/>
<reference evidence="3" key="1">
    <citation type="submission" date="2022-11" db="UniProtKB">
        <authorList>
            <consortium name="WormBaseParasite"/>
        </authorList>
    </citation>
    <scope>IDENTIFICATION</scope>
</reference>
<dbReference type="AlphaFoldDB" id="A0A915I0C6"/>
<feature type="region of interest" description="Disordered" evidence="1">
    <location>
        <begin position="1"/>
        <end position="26"/>
    </location>
</feature>
<keyword evidence="2" id="KW-1185">Reference proteome</keyword>
<evidence type="ECO:0000313" key="2">
    <source>
        <dbReference type="Proteomes" id="UP000887565"/>
    </source>
</evidence>
<dbReference type="Proteomes" id="UP000887565">
    <property type="component" value="Unplaced"/>
</dbReference>
<feature type="region of interest" description="Disordered" evidence="1">
    <location>
        <begin position="38"/>
        <end position="62"/>
    </location>
</feature>
<protein>
    <submittedName>
        <fullName evidence="3">Uncharacterized protein</fullName>
    </submittedName>
</protein>
<name>A0A915I0C6_ROMCU</name>
<evidence type="ECO:0000313" key="3">
    <source>
        <dbReference type="WBParaSite" id="nRc.2.0.1.t07154-RA"/>
    </source>
</evidence>
<sequence>MEENDKDSGAGTISCELTPKSAAAEPWNEVTLREPVKSPFEKASSTVAIGEKTSSSSESVEKVLRKSKAKRNSVLVAPEKSDSDETAKLFLVDALSTDTIPDNMMPPNTTIEEAPNVPVRQLTLEDLLL</sequence>
<dbReference type="WBParaSite" id="nRc.2.0.1.t07154-RA">
    <property type="protein sequence ID" value="nRc.2.0.1.t07154-RA"/>
    <property type="gene ID" value="nRc.2.0.1.g07154"/>
</dbReference>